<dbReference type="GO" id="GO:0005737">
    <property type="term" value="C:cytoplasm"/>
    <property type="evidence" value="ECO:0007669"/>
    <property type="project" value="UniProtKB-SubCell"/>
</dbReference>
<proteinExistence type="inferred from homology"/>
<dbReference type="Gene3D" id="2.160.20.70">
    <property type="match status" value="1"/>
</dbReference>
<evidence type="ECO:0000256" key="1">
    <source>
        <dbReference type="ARBA" id="ARBA00004496"/>
    </source>
</evidence>
<sequence length="331" mass="36417">MSETNQKLTQDFYTHFQTSRSELNARLETLQTSVTDPEALKQIAHDVAKLRKELTDAIGFLPAYDQRQCDLKLKEVEALLEKLRASAAPKPKFSFKRKANPTPSSPSPSDNRATQAIPPAVAPSTQTGTSQTNSLILTGQTHRYLTLSSLPVLQSSESSDLAISEISHCIINLTPLAGDAQEASAAPPSYFTALHARNITDSILILPHINGSALLHDLTRCIIVLGCHQFRMHTSSDVDVYLSVLSNPIIEHCKGIRFAHYPSLLYPSGQPMSTESKHAAVQDFSHIRATPSPNWSVLQEDKRIADTQWPTASVSSQHEIDILLRTHLSKA</sequence>
<dbReference type="GO" id="GO:0015631">
    <property type="term" value="F:tubulin binding"/>
    <property type="evidence" value="ECO:0007669"/>
    <property type="project" value="InterPro"/>
</dbReference>
<gene>
    <name evidence="8" type="ORF">CERSUDRAFT_155385</name>
</gene>
<dbReference type="PANTHER" id="PTHR15139:SF0">
    <property type="entry name" value="TUBULIN-SPECIFIC CHAPERONE C"/>
    <property type="match status" value="1"/>
</dbReference>
<dbReference type="InterPro" id="IPR012945">
    <property type="entry name" value="Tubulin-bd_cofactor_C_dom"/>
</dbReference>
<keyword evidence="4" id="KW-0007">Acetylation</keyword>
<comment type="subcellular location">
    <subcellularLocation>
        <location evidence="1">Cytoplasm</location>
    </subcellularLocation>
</comment>
<reference evidence="8 9" key="1">
    <citation type="journal article" date="2012" name="Proc. Natl. Acad. Sci. U.S.A.">
        <title>Comparative genomics of Ceriporiopsis subvermispora and Phanerochaete chrysosporium provide insight into selective ligninolysis.</title>
        <authorList>
            <person name="Fernandez-Fueyo E."/>
            <person name="Ruiz-Duenas F.J."/>
            <person name="Ferreira P."/>
            <person name="Floudas D."/>
            <person name="Hibbett D.S."/>
            <person name="Canessa P."/>
            <person name="Larrondo L.F."/>
            <person name="James T.Y."/>
            <person name="Seelenfreund D."/>
            <person name="Lobos S."/>
            <person name="Polanco R."/>
            <person name="Tello M."/>
            <person name="Honda Y."/>
            <person name="Watanabe T."/>
            <person name="Watanabe T."/>
            <person name="Ryu J.S."/>
            <person name="Kubicek C.P."/>
            <person name="Schmoll M."/>
            <person name="Gaskell J."/>
            <person name="Hammel K.E."/>
            <person name="St John F.J."/>
            <person name="Vanden Wymelenberg A."/>
            <person name="Sabat G."/>
            <person name="Splinter BonDurant S."/>
            <person name="Syed K."/>
            <person name="Yadav J.S."/>
            <person name="Doddapaneni H."/>
            <person name="Subramanian V."/>
            <person name="Lavin J.L."/>
            <person name="Oguiza J.A."/>
            <person name="Perez G."/>
            <person name="Pisabarro A.G."/>
            <person name="Ramirez L."/>
            <person name="Santoyo F."/>
            <person name="Master E."/>
            <person name="Coutinho P.M."/>
            <person name="Henrissat B."/>
            <person name="Lombard V."/>
            <person name="Magnuson J.K."/>
            <person name="Kuees U."/>
            <person name="Hori C."/>
            <person name="Igarashi K."/>
            <person name="Samejima M."/>
            <person name="Held B.W."/>
            <person name="Barry K.W."/>
            <person name="LaButti K.M."/>
            <person name="Lapidus A."/>
            <person name="Lindquist E.A."/>
            <person name="Lucas S.M."/>
            <person name="Riley R."/>
            <person name="Salamov A.A."/>
            <person name="Hoffmeister D."/>
            <person name="Schwenk D."/>
            <person name="Hadar Y."/>
            <person name="Yarden O."/>
            <person name="de Vries R.P."/>
            <person name="Wiebenga A."/>
            <person name="Stenlid J."/>
            <person name="Eastwood D."/>
            <person name="Grigoriev I.V."/>
            <person name="Berka R.M."/>
            <person name="Blanchette R.A."/>
            <person name="Kersten P."/>
            <person name="Martinez A.T."/>
            <person name="Vicuna R."/>
            <person name="Cullen D."/>
        </authorList>
    </citation>
    <scope>NUCLEOTIDE SEQUENCE [LARGE SCALE GENOMIC DNA]</scope>
    <source>
        <strain evidence="8 9">B</strain>
    </source>
</reference>
<feature type="domain" description="C-CAP/cofactor C-like" evidence="7">
    <location>
        <begin position="119"/>
        <end position="286"/>
    </location>
</feature>
<dbReference type="HOGENOM" id="CLU_032612_0_0_1"/>
<dbReference type="InterPro" id="IPR017901">
    <property type="entry name" value="C-CAP_CF_C-like"/>
</dbReference>
<dbReference type="Pfam" id="PF07986">
    <property type="entry name" value="TBCC"/>
    <property type="match status" value="1"/>
</dbReference>
<dbReference type="PROSITE" id="PS51329">
    <property type="entry name" value="C_CAP_COFACTOR_C"/>
    <property type="match status" value="1"/>
</dbReference>
<dbReference type="EMBL" id="KB445797">
    <property type="protein sequence ID" value="EMD36984.1"/>
    <property type="molecule type" value="Genomic_DNA"/>
</dbReference>
<dbReference type="InterPro" id="IPR027684">
    <property type="entry name" value="TBCC"/>
</dbReference>
<dbReference type="InterPro" id="IPR016098">
    <property type="entry name" value="CAP/MinC_C"/>
</dbReference>
<dbReference type="STRING" id="914234.M2PL25"/>
<dbReference type="InterPro" id="IPR038397">
    <property type="entry name" value="TBCC_N_sf"/>
</dbReference>
<evidence type="ECO:0000256" key="3">
    <source>
        <dbReference type="ARBA" id="ARBA00022490"/>
    </source>
</evidence>
<keyword evidence="9" id="KW-1185">Reference proteome</keyword>
<evidence type="ECO:0000256" key="4">
    <source>
        <dbReference type="ARBA" id="ARBA00022990"/>
    </source>
</evidence>
<evidence type="ECO:0000256" key="6">
    <source>
        <dbReference type="SAM" id="MobiDB-lite"/>
    </source>
</evidence>
<evidence type="ECO:0000256" key="5">
    <source>
        <dbReference type="ARBA" id="ARBA00026055"/>
    </source>
</evidence>
<name>M2PL25_CERS8</name>
<evidence type="ECO:0000259" key="7">
    <source>
        <dbReference type="PROSITE" id="PS51329"/>
    </source>
</evidence>
<evidence type="ECO:0000313" key="8">
    <source>
        <dbReference type="EMBL" id="EMD36984.1"/>
    </source>
</evidence>
<comment type="similarity">
    <text evidence="2">Belongs to the TBCC family.</text>
</comment>
<dbReference type="Proteomes" id="UP000016930">
    <property type="component" value="Unassembled WGS sequence"/>
</dbReference>
<feature type="region of interest" description="Disordered" evidence="6">
    <location>
        <begin position="91"/>
        <end position="131"/>
    </location>
</feature>
<protein>
    <recommendedName>
        <fullName evidence="7">C-CAP/cofactor C-like domain-containing protein</fullName>
    </recommendedName>
</protein>
<accession>M2PL25</accession>
<dbReference type="Pfam" id="PF16752">
    <property type="entry name" value="TBCC_N"/>
    <property type="match status" value="1"/>
</dbReference>
<comment type="subunit">
    <text evidence="5">Supercomplex made of cofactors A to E. Cofactors A and D function by capturing and stabilizing tubulin in a quasi-native conformation. Cofactor E binds to the cofactor D-tubulin complex; interaction with cofactor C then causes the release of tubulin polypeptides that are committed to the native state.</text>
</comment>
<dbReference type="GO" id="GO:0007021">
    <property type="term" value="P:tubulin complex assembly"/>
    <property type="evidence" value="ECO:0007669"/>
    <property type="project" value="TreeGrafter"/>
</dbReference>
<dbReference type="AlphaFoldDB" id="M2PL25"/>
<keyword evidence="3" id="KW-0963">Cytoplasm</keyword>
<organism evidence="8 9">
    <name type="scientific">Ceriporiopsis subvermispora (strain B)</name>
    <name type="common">White-rot fungus</name>
    <name type="synonym">Gelatoporia subvermispora</name>
    <dbReference type="NCBI Taxonomy" id="914234"/>
    <lineage>
        <taxon>Eukaryota</taxon>
        <taxon>Fungi</taxon>
        <taxon>Dikarya</taxon>
        <taxon>Basidiomycota</taxon>
        <taxon>Agaricomycotina</taxon>
        <taxon>Agaricomycetes</taxon>
        <taxon>Polyporales</taxon>
        <taxon>Gelatoporiaceae</taxon>
        <taxon>Gelatoporia</taxon>
    </lineage>
</organism>
<dbReference type="Gene3D" id="1.20.58.1250">
    <property type="entry name" value="Tubulin Binding Cofactor C, N-terminal domain"/>
    <property type="match status" value="1"/>
</dbReference>
<dbReference type="PANTHER" id="PTHR15139">
    <property type="entry name" value="TUBULIN FOLDING COFACTOR C"/>
    <property type="match status" value="1"/>
</dbReference>
<evidence type="ECO:0000313" key="9">
    <source>
        <dbReference type="Proteomes" id="UP000016930"/>
    </source>
</evidence>
<dbReference type="InterPro" id="IPR031925">
    <property type="entry name" value="TBCC_N"/>
</dbReference>
<evidence type="ECO:0000256" key="2">
    <source>
        <dbReference type="ARBA" id="ARBA00008848"/>
    </source>
</evidence>
<dbReference type="OrthoDB" id="194775at2759"/>
<dbReference type="GO" id="GO:0007023">
    <property type="term" value="P:post-chaperonin tubulin folding pathway"/>
    <property type="evidence" value="ECO:0007669"/>
    <property type="project" value="InterPro"/>
</dbReference>